<proteinExistence type="inferred from homology"/>
<evidence type="ECO:0000259" key="3">
    <source>
        <dbReference type="Pfam" id="PF02350"/>
    </source>
</evidence>
<dbReference type="SUPFAM" id="SSF53756">
    <property type="entry name" value="UDP-Glycosyltransferase/glycogen phosphorylase"/>
    <property type="match status" value="1"/>
</dbReference>
<dbReference type="NCBIfam" id="TIGR00236">
    <property type="entry name" value="wecB"/>
    <property type="match status" value="1"/>
</dbReference>
<sequence>MGVSHRIPAARPRPQTGHTATSPNTTGLDGGGADGQTVPGQGARGQSIPGQGAGGPGVGAQGVGGQGAEEQSVADQGAAGESTVGRGPAERGGMTAMTGTAGTTARTGPSVPTAPSTPIAPTGPTVPTVPNRRLSPDRQGAAGRMTMPDRVPRTEIMGVPAPVPRGRPGPAEHRARVMILVGTRPEIVKLSRIIAALERAVDVCLVHSGQHYDYELNQVFFDELGIRKPDHFLDAVGASAAETIGRVIARSDAVFVDESPDALLLYGDTNTTLAVIAARRRHIPVFHLEAGNRCFDDRVPEEINRRLVDHLSDINLPLTEHARRHLLAEGLPAQRIFVTGSPMKEVLDHYAPLVDASPVLTNLGVTAGHFLVVSAHREENVDAPELLIGLLETLNALAARYRVPIIVSTHPRTRDRLDALEASGRAPATDGLVRFCRPFGFADYIALQRAAQCVISDSGSLTEEASLLGFPAVMIREAHERPEGVDHGVAVSCLPRPDRVLAAVDLVVDAAQGDRAPRIVPDYDVDDVSRRVVRIIVSHIDYVRRTVWFERPPAGTSKPTPGGTSLTLP</sequence>
<dbReference type="AlphaFoldDB" id="A0A1S1QUT9"/>
<dbReference type="OrthoDB" id="9803238at2"/>
<evidence type="ECO:0000313" key="5">
    <source>
        <dbReference type="Proteomes" id="UP000179769"/>
    </source>
</evidence>
<organism evidence="4 5">
    <name type="scientific">Parafrankia soli</name>
    <dbReference type="NCBI Taxonomy" id="2599596"/>
    <lineage>
        <taxon>Bacteria</taxon>
        <taxon>Bacillati</taxon>
        <taxon>Actinomycetota</taxon>
        <taxon>Actinomycetes</taxon>
        <taxon>Frankiales</taxon>
        <taxon>Frankiaceae</taxon>
        <taxon>Parafrankia</taxon>
    </lineage>
</organism>
<dbReference type="PANTHER" id="PTHR43174:SF1">
    <property type="entry name" value="UDP-N-ACETYLGLUCOSAMINE 2-EPIMERASE"/>
    <property type="match status" value="1"/>
</dbReference>
<evidence type="ECO:0000256" key="2">
    <source>
        <dbReference type="SAM" id="MobiDB-lite"/>
    </source>
</evidence>
<reference evidence="5" key="1">
    <citation type="submission" date="2016-07" db="EMBL/GenBank/DDBJ databases">
        <title>Frankia sp. NRRL B-16219 Genome sequencing.</title>
        <authorList>
            <person name="Ghodhbane-Gtari F."/>
            <person name="Swanson E."/>
            <person name="Gueddou A."/>
            <person name="Louati M."/>
            <person name="Nouioui I."/>
            <person name="Hezbri K."/>
            <person name="Abebe-Akele F."/>
            <person name="Simpson S."/>
            <person name="Morris K."/>
            <person name="Thomas K."/>
            <person name="Gtari M."/>
            <person name="Tisa L.S."/>
        </authorList>
    </citation>
    <scope>NUCLEOTIDE SEQUENCE [LARGE SCALE GENOMIC DNA]</scope>
    <source>
        <strain evidence="5">NRRL B-16219</strain>
    </source>
</reference>
<feature type="compositionally biased region" description="Low complexity" evidence="2">
    <location>
        <begin position="91"/>
        <end position="108"/>
    </location>
</feature>
<feature type="compositionally biased region" description="Gly residues" evidence="2">
    <location>
        <begin position="51"/>
        <end position="67"/>
    </location>
</feature>
<keyword evidence="5" id="KW-1185">Reference proteome</keyword>
<dbReference type="InterPro" id="IPR029767">
    <property type="entry name" value="WecB-like"/>
</dbReference>
<gene>
    <name evidence="4" type="ORF">BBK14_02690</name>
</gene>
<dbReference type="GO" id="GO:0016853">
    <property type="term" value="F:isomerase activity"/>
    <property type="evidence" value="ECO:0007669"/>
    <property type="project" value="UniProtKB-KW"/>
</dbReference>
<dbReference type="CDD" id="cd03786">
    <property type="entry name" value="GTB_UDP-GlcNAc_2-Epimerase"/>
    <property type="match status" value="1"/>
</dbReference>
<dbReference type="Pfam" id="PF02350">
    <property type="entry name" value="Epimerase_2"/>
    <property type="match status" value="1"/>
</dbReference>
<accession>A0A1S1QUT9</accession>
<keyword evidence="1" id="KW-0413">Isomerase</keyword>
<dbReference type="EMBL" id="MAXA01000113">
    <property type="protein sequence ID" value="OHV37376.1"/>
    <property type="molecule type" value="Genomic_DNA"/>
</dbReference>
<comment type="caution">
    <text evidence="4">The sequence shown here is derived from an EMBL/GenBank/DDBJ whole genome shotgun (WGS) entry which is preliminary data.</text>
</comment>
<dbReference type="InterPro" id="IPR003331">
    <property type="entry name" value="UDP_GlcNAc_Epimerase_2_dom"/>
</dbReference>
<comment type="similarity">
    <text evidence="1">Belongs to the UDP-N-acetylglucosamine 2-epimerase family.</text>
</comment>
<protein>
    <submittedName>
        <fullName evidence="4">UDP-N-acetylglucosamine 2-epimerase</fullName>
    </submittedName>
</protein>
<evidence type="ECO:0000256" key="1">
    <source>
        <dbReference type="RuleBase" id="RU003513"/>
    </source>
</evidence>
<feature type="region of interest" description="Disordered" evidence="2">
    <location>
        <begin position="1"/>
        <end position="145"/>
    </location>
</feature>
<dbReference type="Proteomes" id="UP000179769">
    <property type="component" value="Unassembled WGS sequence"/>
</dbReference>
<evidence type="ECO:0000313" key="4">
    <source>
        <dbReference type="EMBL" id="OHV37376.1"/>
    </source>
</evidence>
<feature type="domain" description="UDP-N-acetylglucosamine 2-epimerase" evidence="3">
    <location>
        <begin position="198"/>
        <end position="536"/>
    </location>
</feature>
<dbReference type="Gene3D" id="3.40.50.2000">
    <property type="entry name" value="Glycogen Phosphorylase B"/>
    <property type="match status" value="2"/>
</dbReference>
<name>A0A1S1QUT9_9ACTN</name>
<dbReference type="PANTHER" id="PTHR43174">
    <property type="entry name" value="UDP-N-ACETYLGLUCOSAMINE 2-EPIMERASE"/>
    <property type="match status" value="1"/>
</dbReference>
<feature type="compositionally biased region" description="Polar residues" evidence="2">
    <location>
        <begin position="16"/>
        <end position="27"/>
    </location>
</feature>